<sequence length="60" mass="7092">MITNYYICSLYRGRLEYAFELNIETVDAFNLLTITLDDLESEFLMQTFRPVLNLHNADLN</sequence>
<dbReference type="Proteomes" id="UP000789901">
    <property type="component" value="Unassembled WGS sequence"/>
</dbReference>
<gene>
    <name evidence="1" type="ORF">GMARGA_LOCUS705</name>
</gene>
<dbReference type="EMBL" id="CAJVQB010000131">
    <property type="protein sequence ID" value="CAG8469493.1"/>
    <property type="molecule type" value="Genomic_DNA"/>
</dbReference>
<comment type="caution">
    <text evidence="1">The sequence shown here is derived from an EMBL/GenBank/DDBJ whole genome shotgun (WGS) entry which is preliminary data.</text>
</comment>
<proteinExistence type="predicted"/>
<reference evidence="1 2" key="1">
    <citation type="submission" date="2021-06" db="EMBL/GenBank/DDBJ databases">
        <authorList>
            <person name="Kallberg Y."/>
            <person name="Tangrot J."/>
            <person name="Rosling A."/>
        </authorList>
    </citation>
    <scope>NUCLEOTIDE SEQUENCE [LARGE SCALE GENOMIC DNA]</scope>
    <source>
        <strain evidence="1 2">120-4 pot B 10/14</strain>
    </source>
</reference>
<evidence type="ECO:0000313" key="1">
    <source>
        <dbReference type="EMBL" id="CAG8469493.1"/>
    </source>
</evidence>
<name>A0ABM8VX90_GIGMA</name>
<organism evidence="1 2">
    <name type="scientific">Gigaspora margarita</name>
    <dbReference type="NCBI Taxonomy" id="4874"/>
    <lineage>
        <taxon>Eukaryota</taxon>
        <taxon>Fungi</taxon>
        <taxon>Fungi incertae sedis</taxon>
        <taxon>Mucoromycota</taxon>
        <taxon>Glomeromycotina</taxon>
        <taxon>Glomeromycetes</taxon>
        <taxon>Diversisporales</taxon>
        <taxon>Gigasporaceae</taxon>
        <taxon>Gigaspora</taxon>
    </lineage>
</organism>
<accession>A0ABM8VX90</accession>
<protein>
    <submittedName>
        <fullName evidence="1">39384_t:CDS:1</fullName>
    </submittedName>
</protein>
<evidence type="ECO:0000313" key="2">
    <source>
        <dbReference type="Proteomes" id="UP000789901"/>
    </source>
</evidence>
<keyword evidence="2" id="KW-1185">Reference proteome</keyword>